<evidence type="ECO:0000313" key="1">
    <source>
        <dbReference type="EMBL" id="CAG8578910.1"/>
    </source>
</evidence>
<name>A0ACA9MBL1_9GLOM</name>
<dbReference type="EMBL" id="CAJVPW010007275">
    <property type="protein sequence ID" value="CAG8578910.1"/>
    <property type="molecule type" value="Genomic_DNA"/>
</dbReference>
<proteinExistence type="predicted"/>
<accession>A0ACA9MBL1</accession>
<keyword evidence="2" id="KW-1185">Reference proteome</keyword>
<comment type="caution">
    <text evidence="1">The sequence shown here is derived from an EMBL/GenBank/DDBJ whole genome shotgun (WGS) entry which is preliminary data.</text>
</comment>
<protein>
    <submittedName>
        <fullName evidence="1">5485_t:CDS:1</fullName>
    </submittedName>
</protein>
<reference evidence="1" key="1">
    <citation type="submission" date="2021-06" db="EMBL/GenBank/DDBJ databases">
        <authorList>
            <person name="Kallberg Y."/>
            <person name="Tangrot J."/>
            <person name="Rosling A."/>
        </authorList>
    </citation>
    <scope>NUCLEOTIDE SEQUENCE</scope>
    <source>
        <strain evidence="1">28 12/20/2015</strain>
    </source>
</reference>
<organism evidence="1 2">
    <name type="scientific">Cetraspora pellucida</name>
    <dbReference type="NCBI Taxonomy" id="1433469"/>
    <lineage>
        <taxon>Eukaryota</taxon>
        <taxon>Fungi</taxon>
        <taxon>Fungi incertae sedis</taxon>
        <taxon>Mucoromycota</taxon>
        <taxon>Glomeromycotina</taxon>
        <taxon>Glomeromycetes</taxon>
        <taxon>Diversisporales</taxon>
        <taxon>Gigasporaceae</taxon>
        <taxon>Cetraspora</taxon>
    </lineage>
</organism>
<dbReference type="Proteomes" id="UP000789366">
    <property type="component" value="Unassembled WGS sequence"/>
</dbReference>
<feature type="non-terminal residue" evidence="1">
    <location>
        <position position="1"/>
    </location>
</feature>
<sequence>HMVQDQQIIQIISQPFIMLHLILASNRYAAVRHSKYSELWSFAWQAIQLAVDYDNNNEMAQRLREFIKKKKHSIRNNENKMPSTRFNNCDNESNLEIANPLVTRHKGRPETK</sequence>
<gene>
    <name evidence="1" type="ORF">SPELUC_LOCUS6284</name>
</gene>
<evidence type="ECO:0000313" key="2">
    <source>
        <dbReference type="Proteomes" id="UP000789366"/>
    </source>
</evidence>